<feature type="compositionally biased region" description="Basic residues" evidence="1">
    <location>
        <begin position="103"/>
        <end position="112"/>
    </location>
</feature>
<organism evidence="2 3">
    <name type="scientific">Gigaspora margarita</name>
    <dbReference type="NCBI Taxonomy" id="4874"/>
    <lineage>
        <taxon>Eukaryota</taxon>
        <taxon>Fungi</taxon>
        <taxon>Fungi incertae sedis</taxon>
        <taxon>Mucoromycota</taxon>
        <taxon>Glomeromycotina</taxon>
        <taxon>Glomeromycetes</taxon>
        <taxon>Diversisporales</taxon>
        <taxon>Gigasporaceae</taxon>
        <taxon>Gigaspora</taxon>
    </lineage>
</organism>
<comment type="caution">
    <text evidence="2">The sequence shown here is derived from an EMBL/GenBank/DDBJ whole genome shotgun (WGS) entry which is preliminary data.</text>
</comment>
<evidence type="ECO:0000313" key="3">
    <source>
        <dbReference type="Proteomes" id="UP000789901"/>
    </source>
</evidence>
<dbReference type="EMBL" id="CAJVQB010001562">
    <property type="protein sequence ID" value="CAG8540923.1"/>
    <property type="molecule type" value="Genomic_DNA"/>
</dbReference>
<proteinExistence type="predicted"/>
<dbReference type="Proteomes" id="UP000789901">
    <property type="component" value="Unassembled WGS sequence"/>
</dbReference>
<gene>
    <name evidence="2" type="ORF">GMARGA_LOCUS4077</name>
</gene>
<reference evidence="2 3" key="1">
    <citation type="submission" date="2021-06" db="EMBL/GenBank/DDBJ databases">
        <authorList>
            <person name="Kallberg Y."/>
            <person name="Tangrot J."/>
            <person name="Rosling A."/>
        </authorList>
    </citation>
    <scope>NUCLEOTIDE SEQUENCE [LARGE SCALE GENOMIC DNA]</scope>
    <source>
        <strain evidence="2 3">120-4 pot B 10/14</strain>
    </source>
</reference>
<evidence type="ECO:0000313" key="2">
    <source>
        <dbReference type="EMBL" id="CAG8540923.1"/>
    </source>
</evidence>
<feature type="region of interest" description="Disordered" evidence="1">
    <location>
        <begin position="80"/>
        <end position="112"/>
    </location>
</feature>
<feature type="region of interest" description="Disordered" evidence="1">
    <location>
        <begin position="1"/>
        <end position="20"/>
    </location>
</feature>
<sequence length="112" mass="13091">MTSSTKHNTTGNPMQGTSQVHMRFLPNNPYIEQQQHAIHSNGSPEIEIQHATLDNNMFFDISDEPVLNLEDWYITEKMETESNVTIQDNAPKKEKQRSYSKAITRRWKRDNE</sequence>
<protein>
    <submittedName>
        <fullName evidence="2">46494_t:CDS:1</fullName>
    </submittedName>
</protein>
<name>A0ABN7UC13_GIGMA</name>
<keyword evidence="3" id="KW-1185">Reference proteome</keyword>
<accession>A0ABN7UC13</accession>
<evidence type="ECO:0000256" key="1">
    <source>
        <dbReference type="SAM" id="MobiDB-lite"/>
    </source>
</evidence>